<keyword evidence="9" id="KW-1015">Disulfide bond</keyword>
<reference evidence="11" key="1">
    <citation type="submission" date="2020-04" db="EMBL/GenBank/DDBJ databases">
        <authorList>
            <person name="Alioto T."/>
            <person name="Alioto T."/>
            <person name="Gomez Garrido J."/>
        </authorList>
    </citation>
    <scope>NUCLEOTIDE SEQUENCE</scope>
    <source>
        <strain evidence="11">A484AB</strain>
    </source>
</reference>
<evidence type="ECO:0000313" key="12">
    <source>
        <dbReference type="Proteomes" id="UP001152795"/>
    </source>
</evidence>
<evidence type="ECO:0000256" key="3">
    <source>
        <dbReference type="ARBA" id="ARBA00022475"/>
    </source>
</evidence>
<dbReference type="EMBL" id="CACRXK020001564">
    <property type="protein sequence ID" value="CAB3989880.1"/>
    <property type="molecule type" value="Genomic_DNA"/>
</dbReference>
<keyword evidence="12" id="KW-1185">Reference proteome</keyword>
<dbReference type="InterPro" id="IPR018928">
    <property type="entry name" value="HAP2/GCS1_dom"/>
</dbReference>
<dbReference type="GO" id="GO:0005886">
    <property type="term" value="C:plasma membrane"/>
    <property type="evidence" value="ECO:0007669"/>
    <property type="project" value="UniProtKB-SubCell"/>
</dbReference>
<dbReference type="GO" id="GO:0008289">
    <property type="term" value="F:lipid binding"/>
    <property type="evidence" value="ECO:0007669"/>
    <property type="project" value="UniProtKB-KW"/>
</dbReference>
<accession>A0A7D9HSY3</accession>
<evidence type="ECO:0000256" key="7">
    <source>
        <dbReference type="ARBA" id="ARBA00023121"/>
    </source>
</evidence>
<dbReference type="OrthoDB" id="44061at2759"/>
<keyword evidence="7" id="KW-0446">Lipid-binding</keyword>
<comment type="subcellular location">
    <subcellularLocation>
        <location evidence="1">Cell membrane</location>
        <topology evidence="1">Single-pass type I membrane protein</topology>
    </subcellularLocation>
</comment>
<keyword evidence="3" id="KW-1003">Cell membrane</keyword>
<keyword evidence="8" id="KW-0472">Membrane</keyword>
<evidence type="ECO:0000256" key="9">
    <source>
        <dbReference type="ARBA" id="ARBA00023157"/>
    </source>
</evidence>
<comment type="similarity">
    <text evidence="2">Belongs to the HAP2/GCS1 family.</text>
</comment>
<sequence length="785" mass="88524">MFEYRGCLALMRVIFVLLEVSVFLRERKFALGMLIAKSDLTLCDNVGLNPHNVVDNKSCQKKLIIAQAVRSGQTGTESFLFTTNKVYDSMEKEQARLYYPFTLSVTKSKLRYVYPFFYETTVNNHPYEEVRTKVSCRDGFWDTRATCGFAHDHKGNRIWDSQGFCCSCSMYDTVPDWAKWLLFGGHANEYYRGGQGGLCGYSHKHDDNDKFSHCMRMDDLWYDVFSIREPRLSFVISIQAFEQVKKVINNKTITEWVDGGKIKLNYQKRSGFGQYGRLLAKFHGTFESTTEIPNLVHKYLLIPKVTAANSANGGHVQIRNGFHDYMLIPSDKISIREGSDSCDMVGVSYSSFRKLGGGSSGRGSGCNQKPDSCLNNQPKDLFEEDTALRNIGRTPNYFVEQYGKCVGVNTDGPSEDLGIVYEVGDTVRNSLITLEVSADDMVLIYNRANGIIVKSFATDFDALSQDGTLTVIVQNTGLVTADFYVVFSGCSEGVYRGDERMASINPKSTHMFTYDINVYMKKGKKHFCAVQLFDSRRHLQDTSNVTFKTYTPCVCLHHCICKCNELAADENDNTEADIDDCQNAEDYDHDYDEDEDEEDKEDSLLTKILKKVRGFFNPVRIVLIVLLFCGVGKAMIGRYFISVAKLGLGGVRIGEKVIRKVKGEKKLLTYDAAMNLVDTTNNTTVILNHGTRDFFINIIFFYLLPIILLVKIAYFARGQRLLKQLEPSTSRDLQQDVESALPETVPAPKQTTNARRIIPKKTPNMKAVPKLKANVPKLKGGAAKK</sequence>
<evidence type="ECO:0000256" key="8">
    <source>
        <dbReference type="ARBA" id="ARBA00023136"/>
    </source>
</evidence>
<evidence type="ECO:0000256" key="4">
    <source>
        <dbReference type="ARBA" id="ARBA00022692"/>
    </source>
</evidence>
<evidence type="ECO:0000256" key="5">
    <source>
        <dbReference type="ARBA" id="ARBA00022729"/>
    </source>
</evidence>
<keyword evidence="5" id="KW-0732">Signal</keyword>
<name>A0A7D9HSY3_PARCT</name>
<organism evidence="11 12">
    <name type="scientific">Paramuricea clavata</name>
    <name type="common">Red gorgonian</name>
    <name type="synonym">Violescent sea-whip</name>
    <dbReference type="NCBI Taxonomy" id="317549"/>
    <lineage>
        <taxon>Eukaryota</taxon>
        <taxon>Metazoa</taxon>
        <taxon>Cnidaria</taxon>
        <taxon>Anthozoa</taxon>
        <taxon>Octocorallia</taxon>
        <taxon>Malacalcyonacea</taxon>
        <taxon>Plexauridae</taxon>
        <taxon>Paramuricea</taxon>
    </lineage>
</organism>
<evidence type="ECO:0000256" key="2">
    <source>
        <dbReference type="ARBA" id="ARBA00010929"/>
    </source>
</evidence>
<gene>
    <name evidence="11" type="ORF">PACLA_8A059002</name>
</gene>
<dbReference type="GO" id="GO:0007338">
    <property type="term" value="P:single fertilization"/>
    <property type="evidence" value="ECO:0007669"/>
    <property type="project" value="UniProtKB-KW"/>
</dbReference>
<keyword evidence="6" id="KW-1133">Transmembrane helix</keyword>
<dbReference type="PANTHER" id="PTHR31764:SF0">
    <property type="entry name" value="GENERATIVE CELL SPECIFIC-1_HAP2 DOMAIN-CONTAINING PROTEIN"/>
    <property type="match status" value="1"/>
</dbReference>
<dbReference type="InterPro" id="IPR040326">
    <property type="entry name" value="HAP2/GCS1"/>
</dbReference>
<proteinExistence type="inferred from homology"/>
<keyword evidence="10" id="KW-0278">Fertilization</keyword>
<evidence type="ECO:0000256" key="10">
    <source>
        <dbReference type="ARBA" id="ARBA00023279"/>
    </source>
</evidence>
<dbReference type="Proteomes" id="UP001152795">
    <property type="component" value="Unassembled WGS sequence"/>
</dbReference>
<dbReference type="Pfam" id="PF10699">
    <property type="entry name" value="HAP2-GCS1"/>
    <property type="match status" value="1"/>
</dbReference>
<comment type="caution">
    <text evidence="11">The sequence shown here is derived from an EMBL/GenBank/DDBJ whole genome shotgun (WGS) entry which is preliminary data.</text>
</comment>
<evidence type="ECO:0000313" key="11">
    <source>
        <dbReference type="EMBL" id="CAB3989880.1"/>
    </source>
</evidence>
<keyword evidence="4" id="KW-0812">Transmembrane</keyword>
<evidence type="ECO:0000256" key="6">
    <source>
        <dbReference type="ARBA" id="ARBA00022989"/>
    </source>
</evidence>
<dbReference type="PANTHER" id="PTHR31764">
    <property type="entry name" value="PROTEIN HAPLESS 2"/>
    <property type="match status" value="1"/>
</dbReference>
<dbReference type="AlphaFoldDB" id="A0A7D9HSY3"/>
<evidence type="ECO:0000256" key="1">
    <source>
        <dbReference type="ARBA" id="ARBA00004251"/>
    </source>
</evidence>
<protein>
    <submittedName>
        <fullName evidence="11">Uncharacterized protein</fullName>
    </submittedName>
</protein>